<feature type="transmembrane region" description="Helical" evidence="8">
    <location>
        <begin position="195"/>
        <end position="215"/>
    </location>
</feature>
<dbReference type="OrthoDB" id="5667at2759"/>
<comment type="caution">
    <text evidence="10">The sequence shown here is derived from an EMBL/GenBank/DDBJ whole genome shotgun (WGS) entry which is preliminary data.</text>
</comment>
<keyword evidence="3" id="KW-0813">Transport</keyword>
<protein>
    <submittedName>
        <fullName evidence="10">Riboflavin transporter MCH5</fullName>
    </submittedName>
</protein>
<dbReference type="CDD" id="cd17352">
    <property type="entry name" value="MFS_MCT_SLC16"/>
    <property type="match status" value="1"/>
</dbReference>
<evidence type="ECO:0000259" key="9">
    <source>
        <dbReference type="PROSITE" id="PS50850"/>
    </source>
</evidence>
<dbReference type="Gene3D" id="1.20.1250.20">
    <property type="entry name" value="MFS general substrate transporter like domains"/>
    <property type="match status" value="1"/>
</dbReference>
<proteinExistence type="inferred from homology"/>
<dbReference type="GO" id="GO:0016020">
    <property type="term" value="C:membrane"/>
    <property type="evidence" value="ECO:0007669"/>
    <property type="project" value="UniProtKB-SubCell"/>
</dbReference>
<feature type="transmembrane region" description="Helical" evidence="8">
    <location>
        <begin position="227"/>
        <end position="247"/>
    </location>
</feature>
<dbReference type="PANTHER" id="PTHR11360:SF224">
    <property type="entry name" value="MAJOR FACILITATOR SUPERFAMILY (MFS) PROFILE DOMAIN-CONTAINING PROTEIN-RELATED"/>
    <property type="match status" value="1"/>
</dbReference>
<evidence type="ECO:0000313" key="11">
    <source>
        <dbReference type="Proteomes" id="UP000813385"/>
    </source>
</evidence>
<sequence length="496" mass="53298">MRPQEDNASEVSHSTYAEKTVLSDTDHGKAASPTEAGSPRVSSAVPRHPTTDVEPELRDDVTPDAEKNGETSAEETAPPAPAAASSGFDPADFPDGGLRAWLVVLGGFCSLFCTFGLVNCVGVFQEYYLRGPLSNYSASTVSWITSLQVWTMTFGGAVFGRLYDSYGPRPLIIGGTIVYVFGLMMTSLAHQYYQFILAQSIVASIGSSAAFQASLVAVSTWFYKRRAAALGIMVSGSSLGGVVLPIMMTRMIDADIDNVGFPWTIRAVAFLFLGLLIVTCLTVRARIPPRPRPFSVKEYAENFRDPNLMLLVVAYFLFFWGMFLPFNYIILQAQDQGMDPKLTTYLLPIMNAVSIVGRIAPGFAADKLGRYNVMISITFLSAIVTLGLWIPGKNNAAIIAYMVLFGFSSGGFISLGPALVAQISDIRQIGIRTGIVFAIQSFGALTGSPIGGAIVAAQGGSYLGLQLFCGFTMVASACVLCYARYRLAGFDLTKVV</sequence>
<reference evidence="10" key="1">
    <citation type="journal article" date="2021" name="Nat. Commun.">
        <title>Genetic determinants of endophytism in the Arabidopsis root mycobiome.</title>
        <authorList>
            <person name="Mesny F."/>
            <person name="Miyauchi S."/>
            <person name="Thiergart T."/>
            <person name="Pickel B."/>
            <person name="Atanasova L."/>
            <person name="Karlsson M."/>
            <person name="Huettel B."/>
            <person name="Barry K.W."/>
            <person name="Haridas S."/>
            <person name="Chen C."/>
            <person name="Bauer D."/>
            <person name="Andreopoulos W."/>
            <person name="Pangilinan J."/>
            <person name="LaButti K."/>
            <person name="Riley R."/>
            <person name="Lipzen A."/>
            <person name="Clum A."/>
            <person name="Drula E."/>
            <person name="Henrissat B."/>
            <person name="Kohler A."/>
            <person name="Grigoriev I.V."/>
            <person name="Martin F.M."/>
            <person name="Hacquard S."/>
        </authorList>
    </citation>
    <scope>NUCLEOTIDE SEQUENCE</scope>
    <source>
        <strain evidence="10">MPI-CAGE-AT-0016</strain>
    </source>
</reference>
<keyword evidence="6 8" id="KW-0472">Membrane</keyword>
<feature type="transmembrane region" description="Helical" evidence="8">
    <location>
        <begin position="267"/>
        <end position="287"/>
    </location>
</feature>
<gene>
    <name evidence="10" type="ORF">B0T11DRAFT_255880</name>
</gene>
<feature type="transmembrane region" description="Helical" evidence="8">
    <location>
        <begin position="308"/>
        <end position="330"/>
    </location>
</feature>
<evidence type="ECO:0000313" key="10">
    <source>
        <dbReference type="EMBL" id="KAH7362477.1"/>
    </source>
</evidence>
<evidence type="ECO:0000256" key="3">
    <source>
        <dbReference type="ARBA" id="ARBA00022448"/>
    </source>
</evidence>
<feature type="transmembrane region" description="Helical" evidence="8">
    <location>
        <begin position="373"/>
        <end position="392"/>
    </location>
</feature>
<evidence type="ECO:0000256" key="5">
    <source>
        <dbReference type="ARBA" id="ARBA00022989"/>
    </source>
</evidence>
<evidence type="ECO:0000256" key="2">
    <source>
        <dbReference type="ARBA" id="ARBA00006727"/>
    </source>
</evidence>
<feature type="transmembrane region" description="Helical" evidence="8">
    <location>
        <begin position="398"/>
        <end position="421"/>
    </location>
</feature>
<dbReference type="PROSITE" id="PS50850">
    <property type="entry name" value="MFS"/>
    <property type="match status" value="1"/>
</dbReference>
<feature type="compositionally biased region" description="Low complexity" evidence="7">
    <location>
        <begin position="70"/>
        <end position="86"/>
    </location>
</feature>
<comment type="similarity">
    <text evidence="2">Belongs to the major facilitator superfamily. Monocarboxylate porter (TC 2.A.1.13) family.</text>
</comment>
<dbReference type="PANTHER" id="PTHR11360">
    <property type="entry name" value="MONOCARBOXYLATE TRANSPORTER"/>
    <property type="match status" value="1"/>
</dbReference>
<feature type="transmembrane region" description="Helical" evidence="8">
    <location>
        <begin position="136"/>
        <end position="159"/>
    </location>
</feature>
<dbReference type="InterPro" id="IPR011701">
    <property type="entry name" value="MFS"/>
</dbReference>
<dbReference type="InterPro" id="IPR020846">
    <property type="entry name" value="MFS_dom"/>
</dbReference>
<evidence type="ECO:0000256" key="8">
    <source>
        <dbReference type="SAM" id="Phobius"/>
    </source>
</evidence>
<dbReference type="InterPro" id="IPR036259">
    <property type="entry name" value="MFS_trans_sf"/>
</dbReference>
<feature type="transmembrane region" description="Helical" evidence="8">
    <location>
        <begin position="342"/>
        <end position="361"/>
    </location>
</feature>
<feature type="transmembrane region" description="Helical" evidence="8">
    <location>
        <begin position="171"/>
        <end position="189"/>
    </location>
</feature>
<evidence type="ECO:0000256" key="6">
    <source>
        <dbReference type="ARBA" id="ARBA00023136"/>
    </source>
</evidence>
<evidence type="ECO:0000256" key="4">
    <source>
        <dbReference type="ARBA" id="ARBA00022692"/>
    </source>
</evidence>
<feature type="compositionally biased region" description="Basic and acidic residues" evidence="7">
    <location>
        <begin position="49"/>
        <end position="69"/>
    </location>
</feature>
<evidence type="ECO:0000256" key="7">
    <source>
        <dbReference type="SAM" id="MobiDB-lite"/>
    </source>
</evidence>
<evidence type="ECO:0000256" key="1">
    <source>
        <dbReference type="ARBA" id="ARBA00004141"/>
    </source>
</evidence>
<keyword evidence="5 8" id="KW-1133">Transmembrane helix</keyword>
<dbReference type="AlphaFoldDB" id="A0A8K0TGV8"/>
<dbReference type="Pfam" id="PF07690">
    <property type="entry name" value="MFS_1"/>
    <property type="match status" value="1"/>
</dbReference>
<name>A0A8K0TGV8_9PEZI</name>
<keyword evidence="11" id="KW-1185">Reference proteome</keyword>
<comment type="subcellular location">
    <subcellularLocation>
        <location evidence="1">Membrane</location>
        <topology evidence="1">Multi-pass membrane protein</topology>
    </subcellularLocation>
</comment>
<dbReference type="GO" id="GO:0022857">
    <property type="term" value="F:transmembrane transporter activity"/>
    <property type="evidence" value="ECO:0007669"/>
    <property type="project" value="InterPro"/>
</dbReference>
<organism evidence="10 11">
    <name type="scientific">Plectosphaerella cucumerina</name>
    <dbReference type="NCBI Taxonomy" id="40658"/>
    <lineage>
        <taxon>Eukaryota</taxon>
        <taxon>Fungi</taxon>
        <taxon>Dikarya</taxon>
        <taxon>Ascomycota</taxon>
        <taxon>Pezizomycotina</taxon>
        <taxon>Sordariomycetes</taxon>
        <taxon>Hypocreomycetidae</taxon>
        <taxon>Glomerellales</taxon>
        <taxon>Plectosphaerellaceae</taxon>
        <taxon>Plectosphaerella</taxon>
    </lineage>
</organism>
<feature type="transmembrane region" description="Helical" evidence="8">
    <location>
        <begin position="100"/>
        <end position="124"/>
    </location>
</feature>
<feature type="domain" description="Major facilitator superfamily (MFS) profile" evidence="9">
    <location>
        <begin position="99"/>
        <end position="496"/>
    </location>
</feature>
<feature type="region of interest" description="Disordered" evidence="7">
    <location>
        <begin position="1"/>
        <end position="88"/>
    </location>
</feature>
<dbReference type="SUPFAM" id="SSF103473">
    <property type="entry name" value="MFS general substrate transporter"/>
    <property type="match status" value="1"/>
</dbReference>
<feature type="transmembrane region" description="Helical" evidence="8">
    <location>
        <begin position="433"/>
        <end position="457"/>
    </location>
</feature>
<dbReference type="Proteomes" id="UP000813385">
    <property type="component" value="Unassembled WGS sequence"/>
</dbReference>
<dbReference type="EMBL" id="JAGPXD010000003">
    <property type="protein sequence ID" value="KAH7362477.1"/>
    <property type="molecule type" value="Genomic_DNA"/>
</dbReference>
<keyword evidence="4 8" id="KW-0812">Transmembrane</keyword>
<feature type="transmembrane region" description="Helical" evidence="8">
    <location>
        <begin position="463"/>
        <end position="483"/>
    </location>
</feature>
<dbReference type="InterPro" id="IPR050327">
    <property type="entry name" value="Proton-linked_MCT"/>
</dbReference>
<accession>A0A8K0TGV8</accession>